<keyword evidence="3" id="KW-1003">Cell membrane</keyword>
<evidence type="ECO:0000259" key="8">
    <source>
        <dbReference type="PROSITE" id="PS50928"/>
    </source>
</evidence>
<comment type="subcellular location">
    <subcellularLocation>
        <location evidence="1 7">Cell membrane</location>
        <topology evidence="1 7">Multi-pass membrane protein</topology>
    </subcellularLocation>
</comment>
<dbReference type="PANTHER" id="PTHR32243:SF18">
    <property type="entry name" value="INNER MEMBRANE ABC TRANSPORTER PERMEASE PROTEIN YCJP"/>
    <property type="match status" value="1"/>
</dbReference>
<dbReference type="InterPro" id="IPR050901">
    <property type="entry name" value="BP-dep_ABC_trans_perm"/>
</dbReference>
<evidence type="ECO:0000256" key="7">
    <source>
        <dbReference type="RuleBase" id="RU363032"/>
    </source>
</evidence>
<evidence type="ECO:0000256" key="2">
    <source>
        <dbReference type="ARBA" id="ARBA00022448"/>
    </source>
</evidence>
<evidence type="ECO:0000256" key="5">
    <source>
        <dbReference type="ARBA" id="ARBA00022989"/>
    </source>
</evidence>
<keyword evidence="6 7" id="KW-0472">Membrane</keyword>
<name>A0A081C8I3_VECG1</name>
<evidence type="ECO:0000256" key="6">
    <source>
        <dbReference type="ARBA" id="ARBA00023136"/>
    </source>
</evidence>
<protein>
    <submittedName>
        <fullName evidence="9">Carbohydrate ABC transporter membrane protein 2, CUT1 family</fullName>
    </submittedName>
</protein>
<dbReference type="SUPFAM" id="SSF161098">
    <property type="entry name" value="MetI-like"/>
    <property type="match status" value="1"/>
</dbReference>
<sequence>MYFTRSEKRFILPFVAFLLLAALFVFLYPIYWFLTISLKTQVEAFRTPPAWIFLPTFNHYVRLFAQADFLRYFTNSTVVSVGATVLALFLGVPASYALSRGQFRGKNNVLFAILASQMTPPILFLIPYFTVYVKLQLIDTRIGLIIINLSFTLAMVTWSMRAFFDDIPIELEEAAKIDGASDLQIFIKIVLPLVSNGAVATGIIAMVLCWNQFLFPLVLTRHKAVTATVALMTFMGEDAEDWGLMASGSIMLTLPVLVFSMLIRKYLARGLVSGAIKG</sequence>
<accession>A0A081C8I3</accession>
<comment type="similarity">
    <text evidence="7">Belongs to the binding-protein-dependent transport system permease family.</text>
</comment>
<dbReference type="Gene3D" id="1.10.3720.10">
    <property type="entry name" value="MetI-like"/>
    <property type="match status" value="1"/>
</dbReference>
<evidence type="ECO:0000313" key="9">
    <source>
        <dbReference type="EMBL" id="GAK60888.1"/>
    </source>
</evidence>
<dbReference type="GO" id="GO:0005886">
    <property type="term" value="C:plasma membrane"/>
    <property type="evidence" value="ECO:0007669"/>
    <property type="project" value="UniProtKB-SubCell"/>
</dbReference>
<gene>
    <name evidence="9" type="ORF">U27_00786</name>
</gene>
<dbReference type="PANTHER" id="PTHR32243">
    <property type="entry name" value="MALTOSE TRANSPORT SYSTEM PERMEASE-RELATED"/>
    <property type="match status" value="1"/>
</dbReference>
<dbReference type="InterPro" id="IPR000515">
    <property type="entry name" value="MetI-like"/>
</dbReference>
<evidence type="ECO:0000256" key="1">
    <source>
        <dbReference type="ARBA" id="ARBA00004651"/>
    </source>
</evidence>
<dbReference type="Proteomes" id="UP000030661">
    <property type="component" value="Unassembled WGS sequence"/>
</dbReference>
<dbReference type="CDD" id="cd06261">
    <property type="entry name" value="TM_PBP2"/>
    <property type="match status" value="1"/>
</dbReference>
<dbReference type="STRING" id="1499967.U27_00786"/>
<dbReference type="EMBL" id="DF820475">
    <property type="protein sequence ID" value="GAK60888.1"/>
    <property type="molecule type" value="Genomic_DNA"/>
</dbReference>
<feature type="domain" description="ABC transmembrane type-1" evidence="8">
    <location>
        <begin position="73"/>
        <end position="263"/>
    </location>
</feature>
<evidence type="ECO:0000256" key="4">
    <source>
        <dbReference type="ARBA" id="ARBA00022692"/>
    </source>
</evidence>
<keyword evidence="5 7" id="KW-1133">Transmembrane helix</keyword>
<evidence type="ECO:0000313" key="10">
    <source>
        <dbReference type="Proteomes" id="UP000030661"/>
    </source>
</evidence>
<dbReference type="HOGENOM" id="CLU_016047_1_2_0"/>
<keyword evidence="10" id="KW-1185">Reference proteome</keyword>
<organism evidence="9">
    <name type="scientific">Vecturithrix granuli</name>
    <dbReference type="NCBI Taxonomy" id="1499967"/>
    <lineage>
        <taxon>Bacteria</taxon>
        <taxon>Candidatus Moduliflexota</taxon>
        <taxon>Candidatus Vecturitrichia</taxon>
        <taxon>Candidatus Vecturitrichales</taxon>
        <taxon>Candidatus Vecturitrichaceae</taxon>
        <taxon>Candidatus Vecturithrix</taxon>
    </lineage>
</organism>
<feature type="transmembrane region" description="Helical" evidence="7">
    <location>
        <begin position="142"/>
        <end position="164"/>
    </location>
</feature>
<dbReference type="GO" id="GO:0055085">
    <property type="term" value="P:transmembrane transport"/>
    <property type="evidence" value="ECO:0007669"/>
    <property type="project" value="InterPro"/>
</dbReference>
<keyword evidence="4 7" id="KW-0812">Transmembrane</keyword>
<feature type="transmembrane region" description="Helical" evidence="7">
    <location>
        <begin position="110"/>
        <end position="130"/>
    </location>
</feature>
<feature type="transmembrane region" description="Helical" evidence="7">
    <location>
        <begin position="185"/>
        <end position="213"/>
    </location>
</feature>
<dbReference type="eggNOG" id="COG0395">
    <property type="taxonomic scope" value="Bacteria"/>
</dbReference>
<evidence type="ECO:0000256" key="3">
    <source>
        <dbReference type="ARBA" id="ARBA00022475"/>
    </source>
</evidence>
<feature type="transmembrane region" description="Helical" evidence="7">
    <location>
        <begin position="78"/>
        <end position="98"/>
    </location>
</feature>
<dbReference type="PROSITE" id="PS50928">
    <property type="entry name" value="ABC_TM1"/>
    <property type="match status" value="1"/>
</dbReference>
<reference evidence="9" key="1">
    <citation type="journal article" date="2015" name="PeerJ">
        <title>First genomic representation of candidate bacterial phylum KSB3 points to enhanced environmental sensing as a trigger of wastewater bulking.</title>
        <authorList>
            <person name="Sekiguchi Y."/>
            <person name="Ohashi A."/>
            <person name="Parks D.H."/>
            <person name="Yamauchi T."/>
            <person name="Tyson G.W."/>
            <person name="Hugenholtz P."/>
        </authorList>
    </citation>
    <scope>NUCLEOTIDE SEQUENCE [LARGE SCALE GENOMIC DNA]</scope>
</reference>
<dbReference type="AlphaFoldDB" id="A0A081C8I3"/>
<dbReference type="Pfam" id="PF00528">
    <property type="entry name" value="BPD_transp_1"/>
    <property type="match status" value="1"/>
</dbReference>
<dbReference type="InterPro" id="IPR035906">
    <property type="entry name" value="MetI-like_sf"/>
</dbReference>
<proteinExistence type="inferred from homology"/>
<keyword evidence="2 7" id="KW-0813">Transport</keyword>
<feature type="transmembrane region" description="Helical" evidence="7">
    <location>
        <begin position="12"/>
        <end position="34"/>
    </location>
</feature>
<feature type="transmembrane region" description="Helical" evidence="7">
    <location>
        <begin position="242"/>
        <end position="263"/>
    </location>
</feature>